<dbReference type="PROSITE" id="PS51257">
    <property type="entry name" value="PROKAR_LIPOPROTEIN"/>
    <property type="match status" value="1"/>
</dbReference>
<feature type="transmembrane region" description="Helical" evidence="6">
    <location>
        <begin position="474"/>
        <end position="495"/>
    </location>
</feature>
<evidence type="ECO:0000256" key="2">
    <source>
        <dbReference type="ARBA" id="ARBA00022692"/>
    </source>
</evidence>
<feature type="transmembrane region" description="Helical" evidence="6">
    <location>
        <begin position="77"/>
        <end position="93"/>
    </location>
</feature>
<evidence type="ECO:0000313" key="8">
    <source>
        <dbReference type="Proteomes" id="UP000799640"/>
    </source>
</evidence>
<keyword evidence="8" id="KW-1185">Reference proteome</keyword>
<evidence type="ECO:0000256" key="6">
    <source>
        <dbReference type="SAM" id="Phobius"/>
    </source>
</evidence>
<dbReference type="Proteomes" id="UP000799640">
    <property type="component" value="Unassembled WGS sequence"/>
</dbReference>
<evidence type="ECO:0000256" key="1">
    <source>
        <dbReference type="ARBA" id="ARBA00004141"/>
    </source>
</evidence>
<feature type="transmembrane region" description="Helical" evidence="6">
    <location>
        <begin position="12"/>
        <end position="30"/>
    </location>
</feature>
<feature type="transmembrane region" description="Helical" evidence="6">
    <location>
        <begin position="521"/>
        <end position="540"/>
    </location>
</feature>
<name>A0A6G1I0X1_9PEZI</name>
<feature type="transmembrane region" description="Helical" evidence="6">
    <location>
        <begin position="105"/>
        <end position="124"/>
    </location>
</feature>
<dbReference type="InterPro" id="IPR036259">
    <property type="entry name" value="MFS_trans_sf"/>
</dbReference>
<comment type="subcellular location">
    <subcellularLocation>
        <location evidence="1">Membrane</location>
        <topology evidence="1">Multi-pass membrane protein</topology>
    </subcellularLocation>
</comment>
<dbReference type="Gene3D" id="1.20.1250.20">
    <property type="entry name" value="MFS general substrate transporter like domains"/>
    <property type="match status" value="1"/>
</dbReference>
<reference evidence="7" key="1">
    <citation type="journal article" date="2020" name="Stud. Mycol.">
        <title>101 Dothideomycetes genomes: a test case for predicting lifestyles and emergence of pathogens.</title>
        <authorList>
            <person name="Haridas S."/>
            <person name="Albert R."/>
            <person name="Binder M."/>
            <person name="Bloem J."/>
            <person name="Labutti K."/>
            <person name="Salamov A."/>
            <person name="Andreopoulos B."/>
            <person name="Baker S."/>
            <person name="Barry K."/>
            <person name="Bills G."/>
            <person name="Bluhm B."/>
            <person name="Cannon C."/>
            <person name="Castanera R."/>
            <person name="Culley D."/>
            <person name="Daum C."/>
            <person name="Ezra D."/>
            <person name="Gonzalez J."/>
            <person name="Henrissat B."/>
            <person name="Kuo A."/>
            <person name="Liang C."/>
            <person name="Lipzen A."/>
            <person name="Lutzoni F."/>
            <person name="Magnuson J."/>
            <person name="Mondo S."/>
            <person name="Nolan M."/>
            <person name="Ohm R."/>
            <person name="Pangilinan J."/>
            <person name="Park H.-J."/>
            <person name="Ramirez L."/>
            <person name="Alfaro M."/>
            <person name="Sun H."/>
            <person name="Tritt A."/>
            <person name="Yoshinaga Y."/>
            <person name="Zwiers L.-H."/>
            <person name="Turgeon B."/>
            <person name="Goodwin S."/>
            <person name="Spatafora J."/>
            <person name="Crous P."/>
            <person name="Grigoriev I."/>
        </authorList>
    </citation>
    <scope>NUCLEOTIDE SEQUENCE</scope>
    <source>
        <strain evidence="7">CBS 262.69</strain>
    </source>
</reference>
<sequence length="557" mass="59528">MAEASHRTARFVAVAAATVISLACGTNYAYSAWAPQFAERLKLTATQSNLIGSAGNLGMYASGVPLGYMVDHKGPRWGVLIGGLTLGFGYYPIKTAFDAGPGSMGMVMLIFMSFLTGFGSCSAFQASIKTAALNWPTHRGTATAFPLAAFGLSAFFFTSVAGVAFPGDTSKYLLLLALGTTLMVFASFVFIRVPHPEDYHALATGEPRPSVLRRDSNPLHQPTSWNRSSALRKSPDAVPEAIDASARPSPLAPRGGICAPYSLRARENSCQLRTVGESSESGTPDELADEVSSLLSGSSGPGDIEADEMLKRSGQHHSHRPDISGLQLLPKIDFWLLWSMLGILTGIGLMTINNIGSDTQALWYFDDPDASKKFVADAQLIHVSIISIMSFVGRLASGIGSDFLVKRLHKSRFWCLVCSSSIFAAAQFAGYSISNPRYLWVLSTLSGLAYGALFGVYPALVADAFGVSGLSVNWGFMTLAPVVFGNIFNLAYGAVFDGHSRAEPDGELICQLGLECYRRAYGITILASGVGILVSVGSAWRDRGRWTPVPEVDDHQA</sequence>
<feature type="region of interest" description="Disordered" evidence="5">
    <location>
        <begin position="274"/>
        <end position="306"/>
    </location>
</feature>
<dbReference type="Pfam" id="PF07690">
    <property type="entry name" value="MFS_1"/>
    <property type="match status" value="1"/>
</dbReference>
<evidence type="ECO:0000256" key="5">
    <source>
        <dbReference type="SAM" id="MobiDB-lite"/>
    </source>
</evidence>
<keyword evidence="3 6" id="KW-1133">Transmembrane helix</keyword>
<dbReference type="GO" id="GO:0022857">
    <property type="term" value="F:transmembrane transporter activity"/>
    <property type="evidence" value="ECO:0007669"/>
    <property type="project" value="InterPro"/>
</dbReference>
<dbReference type="GO" id="GO:0000329">
    <property type="term" value="C:fungal-type vacuole membrane"/>
    <property type="evidence" value="ECO:0007669"/>
    <property type="project" value="TreeGrafter"/>
</dbReference>
<feature type="transmembrane region" description="Helical" evidence="6">
    <location>
        <begin position="374"/>
        <end position="392"/>
    </location>
</feature>
<dbReference type="EMBL" id="ML996692">
    <property type="protein sequence ID" value="KAF2401719.1"/>
    <property type="molecule type" value="Genomic_DNA"/>
</dbReference>
<dbReference type="AlphaFoldDB" id="A0A6G1I0X1"/>
<feature type="compositionally biased region" description="Polar residues" evidence="5">
    <location>
        <begin position="218"/>
        <end position="231"/>
    </location>
</feature>
<dbReference type="PANTHER" id="PTHR21576:SF158">
    <property type="entry name" value="RIBOSOMAL RNA-PROCESSING PROTEIN 12-LIKE CONSERVED DOMAIN-CONTAINING PROTEIN"/>
    <property type="match status" value="1"/>
</dbReference>
<dbReference type="InterPro" id="IPR011701">
    <property type="entry name" value="MFS"/>
</dbReference>
<feature type="transmembrane region" description="Helical" evidence="6">
    <location>
        <begin position="413"/>
        <end position="433"/>
    </location>
</feature>
<feature type="transmembrane region" description="Helical" evidence="6">
    <location>
        <begin position="334"/>
        <end position="354"/>
    </location>
</feature>
<feature type="transmembrane region" description="Helical" evidence="6">
    <location>
        <begin position="172"/>
        <end position="191"/>
    </location>
</feature>
<gene>
    <name evidence="7" type="ORF">EJ06DRAFT_547995</name>
</gene>
<dbReference type="PANTHER" id="PTHR21576">
    <property type="entry name" value="UNCHARACTERIZED NODULIN-LIKE PROTEIN"/>
    <property type="match status" value="1"/>
</dbReference>
<feature type="region of interest" description="Disordered" evidence="5">
    <location>
        <begin position="203"/>
        <end position="238"/>
    </location>
</feature>
<accession>A0A6G1I0X1</accession>
<feature type="transmembrane region" description="Helical" evidence="6">
    <location>
        <begin position="439"/>
        <end position="462"/>
    </location>
</feature>
<proteinExistence type="predicted"/>
<dbReference type="OrthoDB" id="410267at2759"/>
<feature type="transmembrane region" description="Helical" evidence="6">
    <location>
        <begin position="145"/>
        <end position="166"/>
    </location>
</feature>
<dbReference type="SUPFAM" id="SSF103473">
    <property type="entry name" value="MFS general substrate transporter"/>
    <property type="match status" value="1"/>
</dbReference>
<keyword evidence="4 6" id="KW-0472">Membrane</keyword>
<evidence type="ECO:0000256" key="4">
    <source>
        <dbReference type="ARBA" id="ARBA00023136"/>
    </source>
</evidence>
<keyword evidence="2 6" id="KW-0812">Transmembrane</keyword>
<evidence type="ECO:0000313" key="7">
    <source>
        <dbReference type="EMBL" id="KAF2401719.1"/>
    </source>
</evidence>
<protein>
    <submittedName>
        <fullName evidence="7">MFS general substrate transporter</fullName>
    </submittedName>
</protein>
<evidence type="ECO:0000256" key="3">
    <source>
        <dbReference type="ARBA" id="ARBA00022989"/>
    </source>
</evidence>
<organism evidence="7 8">
    <name type="scientific">Trichodelitschia bisporula</name>
    <dbReference type="NCBI Taxonomy" id="703511"/>
    <lineage>
        <taxon>Eukaryota</taxon>
        <taxon>Fungi</taxon>
        <taxon>Dikarya</taxon>
        <taxon>Ascomycota</taxon>
        <taxon>Pezizomycotina</taxon>
        <taxon>Dothideomycetes</taxon>
        <taxon>Dothideomycetes incertae sedis</taxon>
        <taxon>Phaeotrichales</taxon>
        <taxon>Phaeotrichaceae</taxon>
        <taxon>Trichodelitschia</taxon>
    </lineage>
</organism>